<dbReference type="AlphaFoldDB" id="A0A2Z6NTU4"/>
<name>A0A2Z6NTU4_TRISU</name>
<accession>A0A2Z6NTU4</accession>
<proteinExistence type="predicted"/>
<dbReference type="Proteomes" id="UP000242715">
    <property type="component" value="Unassembled WGS sequence"/>
</dbReference>
<dbReference type="EMBL" id="DF974329">
    <property type="protein sequence ID" value="GAU47581.1"/>
    <property type="molecule type" value="Genomic_DNA"/>
</dbReference>
<reference evidence="2" key="1">
    <citation type="journal article" date="2017" name="Front. Plant Sci.">
        <title>Climate Clever Clovers: New Paradigm to Reduce the Environmental Footprint of Ruminants by Breeding Low Methanogenic Forages Utilizing Haplotype Variation.</title>
        <authorList>
            <person name="Kaur P."/>
            <person name="Appels R."/>
            <person name="Bayer P.E."/>
            <person name="Keeble-Gagnere G."/>
            <person name="Wang J."/>
            <person name="Hirakawa H."/>
            <person name="Shirasawa K."/>
            <person name="Vercoe P."/>
            <person name="Stefanova K."/>
            <person name="Durmic Z."/>
            <person name="Nichols P."/>
            <person name="Revell C."/>
            <person name="Isobe S.N."/>
            <person name="Edwards D."/>
            <person name="Erskine W."/>
        </authorList>
    </citation>
    <scope>NUCLEOTIDE SEQUENCE [LARGE SCALE GENOMIC DNA]</scope>
    <source>
        <strain evidence="2">cv. Daliak</strain>
    </source>
</reference>
<keyword evidence="2" id="KW-1185">Reference proteome</keyword>
<protein>
    <submittedName>
        <fullName evidence="1">Uncharacterized protein</fullName>
    </submittedName>
</protein>
<evidence type="ECO:0000313" key="1">
    <source>
        <dbReference type="EMBL" id="GAU47581.1"/>
    </source>
</evidence>
<gene>
    <name evidence="1" type="ORF">TSUD_244690</name>
</gene>
<evidence type="ECO:0000313" key="2">
    <source>
        <dbReference type="Proteomes" id="UP000242715"/>
    </source>
</evidence>
<sequence>MASDEQVKKSVNDHFLKTHFSILFYDRYCEGKYNFNYHPHIPQHFPIKQGTDDVRLGVIQTNHAFKELQSHSVCIEQGDLGRVLEATCHSSMKGNST</sequence>
<organism evidence="1 2">
    <name type="scientific">Trifolium subterraneum</name>
    <name type="common">Subterranean clover</name>
    <dbReference type="NCBI Taxonomy" id="3900"/>
    <lineage>
        <taxon>Eukaryota</taxon>
        <taxon>Viridiplantae</taxon>
        <taxon>Streptophyta</taxon>
        <taxon>Embryophyta</taxon>
        <taxon>Tracheophyta</taxon>
        <taxon>Spermatophyta</taxon>
        <taxon>Magnoliopsida</taxon>
        <taxon>eudicotyledons</taxon>
        <taxon>Gunneridae</taxon>
        <taxon>Pentapetalae</taxon>
        <taxon>rosids</taxon>
        <taxon>fabids</taxon>
        <taxon>Fabales</taxon>
        <taxon>Fabaceae</taxon>
        <taxon>Papilionoideae</taxon>
        <taxon>50 kb inversion clade</taxon>
        <taxon>NPAAA clade</taxon>
        <taxon>Hologalegina</taxon>
        <taxon>IRL clade</taxon>
        <taxon>Trifolieae</taxon>
        <taxon>Trifolium</taxon>
    </lineage>
</organism>